<proteinExistence type="predicted"/>
<name>A0A1G9Q1T4_9BACT</name>
<protein>
    <submittedName>
        <fullName evidence="1">Uncharacterized protein</fullName>
    </submittedName>
</protein>
<organism evidence="1 2">
    <name type="scientific">Siphonobacter aquaeclarae</name>
    <dbReference type="NCBI Taxonomy" id="563176"/>
    <lineage>
        <taxon>Bacteria</taxon>
        <taxon>Pseudomonadati</taxon>
        <taxon>Bacteroidota</taxon>
        <taxon>Cytophagia</taxon>
        <taxon>Cytophagales</taxon>
        <taxon>Cytophagaceae</taxon>
        <taxon>Siphonobacter</taxon>
    </lineage>
</organism>
<dbReference type="AlphaFoldDB" id="A0A1G9Q1T4"/>
<dbReference type="Proteomes" id="UP000198901">
    <property type="component" value="Unassembled WGS sequence"/>
</dbReference>
<sequence>MLQAEYLDSLVEKAVNGHLEYDCSGFSDSESAERGLEAVFMAIDDKLTTP</sequence>
<accession>A0A1G9Q1T4</accession>
<evidence type="ECO:0000313" key="2">
    <source>
        <dbReference type="Proteomes" id="UP000198901"/>
    </source>
</evidence>
<dbReference type="EMBL" id="FNGS01000004">
    <property type="protein sequence ID" value="SDM04691.1"/>
    <property type="molecule type" value="Genomic_DNA"/>
</dbReference>
<evidence type="ECO:0000313" key="1">
    <source>
        <dbReference type="EMBL" id="SDM04691.1"/>
    </source>
</evidence>
<reference evidence="1 2" key="1">
    <citation type="submission" date="2016-10" db="EMBL/GenBank/DDBJ databases">
        <authorList>
            <person name="de Groot N.N."/>
        </authorList>
    </citation>
    <scope>NUCLEOTIDE SEQUENCE [LARGE SCALE GENOMIC DNA]</scope>
    <source>
        <strain evidence="1 2">DSM 21668</strain>
    </source>
</reference>
<gene>
    <name evidence="1" type="ORF">SAMN04488090_2420</name>
</gene>
<keyword evidence="2" id="KW-1185">Reference proteome</keyword>